<feature type="transmembrane region" description="Helical" evidence="1">
    <location>
        <begin position="149"/>
        <end position="170"/>
    </location>
</feature>
<proteinExistence type="predicted"/>
<dbReference type="OrthoDB" id="8530910at2"/>
<evidence type="ECO:0000313" key="2">
    <source>
        <dbReference type="EMBL" id="TQV88959.1"/>
    </source>
</evidence>
<sequence length="686" mass="76387">MRTSDMHGLTKFFIQFVWRRPSFIIGLIITLIGIGLFARLAYQQFLYLQGQSLSGLFVFNEIILPLAGLTIIFQIMLNVLSGVLIVPTFRSNQQFSLFQQASIQPNQLLWALYKTTQGFASLPLLYFVGIVLLLSIHSPLDISRFGTTLLGMILIQLVIGWLILAICIIARGVLIAIIISAVFISLLIGLEVSLKYFFPELLWHGVFLSFFKLREGSLVLGGLATYSGMFILAGGLCSLLISNHLAATKKLPKLLCLVGMVIVLASGFIPGQLDVSQDKRNSLSENLIEKLNSDANSLNVFAVVDEESSREEIVRGFEIIRQFIPDSQLSFKSRQALAPELQRAGEYVQFQLGELQQSVAYPFEQEVKLVFESAIRQMLIRKQQWITFVEGHGEASPLGKKSSDLGIFYQTLKDMGWPVAVQSLSSMPVISDNTQLLVVASSKQQWLKSETELVVSYLRQGGSLLLLLDPDSIIPAAIEEYIGISRFPGTLVDWSGYQSGTPHPAIVIVNQTSQHPIMNQVKSLLAFPWSSGLKATENLSDGVTIEPIVTSHKGVWTEFDIEASELSFDKDQGELQQVFALAMTHYNVKSQQKIIMVGDSHFVSDSAINNYANKQFALNLVSWLTNTKITQDTMNLSLDTSIEPSRWGHFMMNWVFCAIFPAVVLIGWWLGFAARNRSGLRANNVE</sequence>
<feature type="transmembrane region" description="Helical" evidence="1">
    <location>
        <begin position="651"/>
        <end position="671"/>
    </location>
</feature>
<evidence type="ECO:0000256" key="1">
    <source>
        <dbReference type="SAM" id="Phobius"/>
    </source>
</evidence>
<feature type="transmembrane region" description="Helical" evidence="1">
    <location>
        <begin position="21"/>
        <end position="42"/>
    </location>
</feature>
<feature type="transmembrane region" description="Helical" evidence="1">
    <location>
        <begin position="218"/>
        <end position="242"/>
    </location>
</feature>
<evidence type="ECO:0000313" key="3">
    <source>
        <dbReference type="Proteomes" id="UP000315439"/>
    </source>
</evidence>
<keyword evidence="1" id="KW-0472">Membrane</keyword>
<gene>
    <name evidence="2" type="ORF">FLL46_05355</name>
</gene>
<keyword evidence="1" id="KW-0812">Transmembrane</keyword>
<feature type="transmembrane region" description="Helical" evidence="1">
    <location>
        <begin position="119"/>
        <end position="137"/>
    </location>
</feature>
<dbReference type="Proteomes" id="UP000315439">
    <property type="component" value="Unassembled WGS sequence"/>
</dbReference>
<name>A0A545UHM5_9GAMM</name>
<accession>A0A545UHM5</accession>
<feature type="transmembrane region" description="Helical" evidence="1">
    <location>
        <begin position="177"/>
        <end position="198"/>
    </location>
</feature>
<protein>
    <submittedName>
        <fullName evidence="2">Uncharacterized protein</fullName>
    </submittedName>
</protein>
<organism evidence="2 3">
    <name type="scientific">Aliikangiella coralliicola</name>
    <dbReference type="NCBI Taxonomy" id="2592383"/>
    <lineage>
        <taxon>Bacteria</taxon>
        <taxon>Pseudomonadati</taxon>
        <taxon>Pseudomonadota</taxon>
        <taxon>Gammaproteobacteria</taxon>
        <taxon>Oceanospirillales</taxon>
        <taxon>Pleioneaceae</taxon>
        <taxon>Aliikangiella</taxon>
    </lineage>
</organism>
<dbReference type="SUPFAM" id="SSF52317">
    <property type="entry name" value="Class I glutamine amidotransferase-like"/>
    <property type="match status" value="1"/>
</dbReference>
<feature type="transmembrane region" description="Helical" evidence="1">
    <location>
        <begin position="62"/>
        <end position="86"/>
    </location>
</feature>
<feature type="transmembrane region" description="Helical" evidence="1">
    <location>
        <begin position="254"/>
        <end position="273"/>
    </location>
</feature>
<keyword evidence="3" id="KW-1185">Reference proteome</keyword>
<comment type="caution">
    <text evidence="2">The sequence shown here is derived from an EMBL/GenBank/DDBJ whole genome shotgun (WGS) entry which is preliminary data.</text>
</comment>
<dbReference type="InterPro" id="IPR029062">
    <property type="entry name" value="Class_I_gatase-like"/>
</dbReference>
<dbReference type="AlphaFoldDB" id="A0A545UHM5"/>
<dbReference type="EMBL" id="VIKS01000003">
    <property type="protein sequence ID" value="TQV88959.1"/>
    <property type="molecule type" value="Genomic_DNA"/>
</dbReference>
<keyword evidence="1" id="KW-1133">Transmembrane helix</keyword>
<reference evidence="2 3" key="1">
    <citation type="submission" date="2019-07" db="EMBL/GenBank/DDBJ databases">
        <title>Draft genome for Aliikangiella sp. M105.</title>
        <authorList>
            <person name="Wang G."/>
        </authorList>
    </citation>
    <scope>NUCLEOTIDE SEQUENCE [LARGE SCALE GENOMIC DNA]</scope>
    <source>
        <strain evidence="2 3">M105</strain>
    </source>
</reference>